<protein>
    <recommendedName>
        <fullName evidence="4">Serine-threonine/tyrosine-protein kinase catalytic domain-containing protein</fullName>
    </recommendedName>
</protein>
<comment type="caution">
    <text evidence="2">The sequence shown here is derived from an EMBL/GenBank/DDBJ whole genome shotgun (WGS) entry which is preliminary data.</text>
</comment>
<keyword evidence="1" id="KW-0472">Membrane</keyword>
<keyword evidence="1" id="KW-1133">Transmembrane helix</keyword>
<gene>
    <name evidence="2" type="ORF">Ahy_B10g104326</name>
</gene>
<feature type="transmembrane region" description="Helical" evidence="1">
    <location>
        <begin position="17"/>
        <end position="35"/>
    </location>
</feature>
<evidence type="ECO:0000256" key="1">
    <source>
        <dbReference type="SAM" id="Phobius"/>
    </source>
</evidence>
<dbReference type="Proteomes" id="UP000289738">
    <property type="component" value="Chromosome B10"/>
</dbReference>
<reference evidence="2 3" key="1">
    <citation type="submission" date="2019-01" db="EMBL/GenBank/DDBJ databases">
        <title>Sequencing of cultivated peanut Arachis hypogaea provides insights into genome evolution and oil improvement.</title>
        <authorList>
            <person name="Chen X."/>
        </authorList>
    </citation>
    <scope>NUCLEOTIDE SEQUENCE [LARGE SCALE GENOMIC DNA]</scope>
    <source>
        <strain evidence="3">cv. Fuhuasheng</strain>
        <tissue evidence="2">Leaves</tissue>
    </source>
</reference>
<evidence type="ECO:0000313" key="2">
    <source>
        <dbReference type="EMBL" id="RYQ84836.1"/>
    </source>
</evidence>
<organism evidence="2 3">
    <name type="scientific">Arachis hypogaea</name>
    <name type="common">Peanut</name>
    <dbReference type="NCBI Taxonomy" id="3818"/>
    <lineage>
        <taxon>Eukaryota</taxon>
        <taxon>Viridiplantae</taxon>
        <taxon>Streptophyta</taxon>
        <taxon>Embryophyta</taxon>
        <taxon>Tracheophyta</taxon>
        <taxon>Spermatophyta</taxon>
        <taxon>Magnoliopsida</taxon>
        <taxon>eudicotyledons</taxon>
        <taxon>Gunneridae</taxon>
        <taxon>Pentapetalae</taxon>
        <taxon>rosids</taxon>
        <taxon>fabids</taxon>
        <taxon>Fabales</taxon>
        <taxon>Fabaceae</taxon>
        <taxon>Papilionoideae</taxon>
        <taxon>50 kb inversion clade</taxon>
        <taxon>dalbergioids sensu lato</taxon>
        <taxon>Dalbergieae</taxon>
        <taxon>Pterocarpus clade</taxon>
        <taxon>Arachis</taxon>
    </lineage>
</organism>
<name>A0A444X576_ARAHY</name>
<keyword evidence="3" id="KW-1185">Reference proteome</keyword>
<proteinExistence type="predicted"/>
<keyword evidence="1" id="KW-0812">Transmembrane</keyword>
<evidence type="ECO:0008006" key="4">
    <source>
        <dbReference type="Google" id="ProtNLM"/>
    </source>
</evidence>
<evidence type="ECO:0000313" key="3">
    <source>
        <dbReference type="Proteomes" id="UP000289738"/>
    </source>
</evidence>
<dbReference type="AlphaFoldDB" id="A0A444X576"/>
<dbReference type="EMBL" id="SDMP01000020">
    <property type="protein sequence ID" value="RYQ84836.1"/>
    <property type="molecule type" value="Genomic_DNA"/>
</dbReference>
<sequence>MELHISDFAKAFSTYSWYYWLYGTSYGVVLLELITGKRALVYENKHIVSWVRSVSDDKTNKIDKIVVSYLAASFPNSAVLESQVTALLSLELRCT</sequence>
<accession>A0A444X576</accession>